<dbReference type="AlphaFoldDB" id="A0A433QE04"/>
<dbReference type="Proteomes" id="UP000274822">
    <property type="component" value="Unassembled WGS sequence"/>
</dbReference>
<evidence type="ECO:0000313" key="1">
    <source>
        <dbReference type="EMBL" id="RUS28008.1"/>
    </source>
</evidence>
<name>A0A433QE04_9FUNG</name>
<proteinExistence type="predicted"/>
<gene>
    <name evidence="1" type="ORF">BC938DRAFT_482469</name>
</gene>
<comment type="caution">
    <text evidence="1">The sequence shown here is derived from an EMBL/GenBank/DDBJ whole genome shotgun (WGS) entry which is preliminary data.</text>
</comment>
<sequence>MTQQDHYTLHTILLHEPVSKTHLPSPATQCVAIHGGLSPSFPSASASVCLRSYSLNRFSISASHSFTIVLGGASPSPNTQSCTLIPFSSNGSLEYVGSQHRTTSVTFQRSNSCEGDELNIGV</sequence>
<protein>
    <submittedName>
        <fullName evidence="1">Uncharacterized protein</fullName>
    </submittedName>
</protein>
<dbReference type="EMBL" id="RBNJ01007348">
    <property type="protein sequence ID" value="RUS28008.1"/>
    <property type="molecule type" value="Genomic_DNA"/>
</dbReference>
<evidence type="ECO:0000313" key="2">
    <source>
        <dbReference type="Proteomes" id="UP000274822"/>
    </source>
</evidence>
<accession>A0A433QE04</accession>
<organism evidence="1 2">
    <name type="scientific">Jimgerdemannia flammicorona</name>
    <dbReference type="NCBI Taxonomy" id="994334"/>
    <lineage>
        <taxon>Eukaryota</taxon>
        <taxon>Fungi</taxon>
        <taxon>Fungi incertae sedis</taxon>
        <taxon>Mucoromycota</taxon>
        <taxon>Mucoromycotina</taxon>
        <taxon>Endogonomycetes</taxon>
        <taxon>Endogonales</taxon>
        <taxon>Endogonaceae</taxon>
        <taxon>Jimgerdemannia</taxon>
    </lineage>
</organism>
<keyword evidence="2" id="KW-1185">Reference proteome</keyword>
<reference evidence="1 2" key="1">
    <citation type="journal article" date="2018" name="New Phytol.">
        <title>Phylogenomics of Endogonaceae and evolution of mycorrhizas within Mucoromycota.</title>
        <authorList>
            <person name="Chang Y."/>
            <person name="Desiro A."/>
            <person name="Na H."/>
            <person name="Sandor L."/>
            <person name="Lipzen A."/>
            <person name="Clum A."/>
            <person name="Barry K."/>
            <person name="Grigoriev I.V."/>
            <person name="Martin F.M."/>
            <person name="Stajich J.E."/>
            <person name="Smith M.E."/>
            <person name="Bonito G."/>
            <person name="Spatafora J.W."/>
        </authorList>
    </citation>
    <scope>NUCLEOTIDE SEQUENCE [LARGE SCALE GENOMIC DNA]</scope>
    <source>
        <strain evidence="1 2">AD002</strain>
    </source>
</reference>